<dbReference type="Proteomes" id="UP001732720">
    <property type="component" value="Chromosome 8"/>
</dbReference>
<evidence type="ECO:0000313" key="2">
    <source>
        <dbReference type="RefSeq" id="XP_073940951.1"/>
    </source>
</evidence>
<name>A0AC58NH08_CASCN</name>
<proteinExistence type="predicted"/>
<reference evidence="2" key="1">
    <citation type="submission" date="2025-08" db="UniProtKB">
        <authorList>
            <consortium name="RefSeq"/>
        </authorList>
    </citation>
    <scope>IDENTIFICATION</scope>
</reference>
<organism evidence="1 2">
    <name type="scientific">Castor canadensis</name>
    <name type="common">American beaver</name>
    <dbReference type="NCBI Taxonomy" id="51338"/>
    <lineage>
        <taxon>Eukaryota</taxon>
        <taxon>Metazoa</taxon>
        <taxon>Chordata</taxon>
        <taxon>Craniata</taxon>
        <taxon>Vertebrata</taxon>
        <taxon>Euteleostomi</taxon>
        <taxon>Mammalia</taxon>
        <taxon>Eutheria</taxon>
        <taxon>Euarchontoglires</taxon>
        <taxon>Glires</taxon>
        <taxon>Rodentia</taxon>
        <taxon>Castorimorpha</taxon>
        <taxon>Castoridae</taxon>
        <taxon>Castor</taxon>
    </lineage>
</organism>
<dbReference type="RefSeq" id="XP_073940951.1">
    <property type="nucleotide sequence ID" value="XM_074084850.1"/>
</dbReference>
<evidence type="ECO:0000313" key="1">
    <source>
        <dbReference type="Proteomes" id="UP001732720"/>
    </source>
</evidence>
<gene>
    <name evidence="2" type="primary">LOC109694815</name>
</gene>
<sequence length="406" mass="43589">MIIQPPPAKIVHLAVPPVQPFLGPGREDFTHLFTGRSRNLHPRTWPEPGPLPDLQPPERSQSPPARGGLTGAKNGSSSLGFHGQPQGSESRADTKRAPVALILGEQAPHPRRRAASQSQGPASAPAARAGLGRNVEALQMERRGASPAARKECRAAPRRARMERETLTAAPSPSPRPAGALGPRELRRRGAGGAAGLNLTHTQHRAPRLRALPVGGFEPPTFCSPRGREEGPALASLPLWLWELPRPRPGWLWSAAPPRPPAGCDRGGPRGAWPNPGSRRRGVRKLSGKVVPAKGLFPGPKSGQRSWRFVKPPKRDPGVPFAQRTPLEKGKKEKMRPYFVLERGGGGIQASRRKGCDSAVLRTRNGIPAPQVNPDYAGPASRQTRGNEAPLLFDLALELSPLPPGR</sequence>
<protein>
    <submittedName>
        <fullName evidence="2">Uncharacterized protein</fullName>
    </submittedName>
</protein>
<accession>A0AC58NH08</accession>
<keyword evidence="1" id="KW-1185">Reference proteome</keyword>